<dbReference type="PANTHER" id="PTHR43591">
    <property type="entry name" value="METHYLTRANSFERASE"/>
    <property type="match status" value="1"/>
</dbReference>
<proteinExistence type="predicted"/>
<evidence type="ECO:0000259" key="1">
    <source>
        <dbReference type="Pfam" id="PF08241"/>
    </source>
</evidence>
<dbReference type="InterPro" id="IPR013216">
    <property type="entry name" value="Methyltransf_11"/>
</dbReference>
<keyword evidence="3" id="KW-1185">Reference proteome</keyword>
<dbReference type="Proteomes" id="UP000591948">
    <property type="component" value="Unassembled WGS sequence"/>
</dbReference>
<gene>
    <name evidence="2" type="ORF">HKBW3S33_01432</name>
</gene>
<dbReference type="GO" id="GO:0008757">
    <property type="term" value="F:S-adenosylmethionine-dependent methyltransferase activity"/>
    <property type="evidence" value="ECO:0007669"/>
    <property type="project" value="InterPro"/>
</dbReference>
<dbReference type="Gene3D" id="3.40.50.150">
    <property type="entry name" value="Vaccinia Virus protein VP39"/>
    <property type="match status" value="1"/>
</dbReference>
<dbReference type="AlphaFoldDB" id="A0A6V8P5W7"/>
<dbReference type="SUPFAM" id="SSF53335">
    <property type="entry name" value="S-adenosyl-L-methionine-dependent methyltransferases"/>
    <property type="match status" value="1"/>
</dbReference>
<organism evidence="2 3">
    <name type="scientific">Candidatus Hakubella thermalkaliphila</name>
    <dbReference type="NCBI Taxonomy" id="2754717"/>
    <lineage>
        <taxon>Bacteria</taxon>
        <taxon>Bacillati</taxon>
        <taxon>Actinomycetota</taxon>
        <taxon>Actinomycetota incertae sedis</taxon>
        <taxon>Candidatus Hakubellales</taxon>
        <taxon>Candidatus Hakubellaceae</taxon>
        <taxon>Candidatus Hakubella</taxon>
    </lineage>
</organism>
<dbReference type="CDD" id="cd02440">
    <property type="entry name" value="AdoMet_MTases"/>
    <property type="match status" value="1"/>
</dbReference>
<feature type="domain" description="Methyltransferase type 11" evidence="1">
    <location>
        <begin position="50"/>
        <end position="144"/>
    </location>
</feature>
<name>A0A6V8P5W7_9ACTN</name>
<protein>
    <recommendedName>
        <fullName evidence="1">Methyltransferase type 11 domain-containing protein</fullName>
    </recommendedName>
</protein>
<accession>A0A6V8P5W7</accession>
<dbReference type="Pfam" id="PF08241">
    <property type="entry name" value="Methyltransf_11"/>
    <property type="match status" value="1"/>
</dbReference>
<comment type="caution">
    <text evidence="2">The sequence shown here is derived from an EMBL/GenBank/DDBJ whole genome shotgun (WGS) entry which is preliminary data.</text>
</comment>
<sequence length="244" mass="27945">MLEQGKGMKFAEHTSRKLLFSGVDLSIKPGVEHKFSFAMSKPYIKDKSVLDIGCWNGKYINLIRDAVPSLAIGIDIEEKALRVAKTRIPTSEFLVASVFNLPFKDNTFDVVTLWAVIEHIVANAELRALHEINRVLKDGGKLFLSTPNDHLLSKILDPGYFLTGHRHYSKERLTRLLNSSGFIIEDFYVKGGIFDCLSTILFYFFKYVIRRAYSIKALSRLVEREYAREIDRFNVIFLMVKKGT</sequence>
<dbReference type="InterPro" id="IPR029063">
    <property type="entry name" value="SAM-dependent_MTases_sf"/>
</dbReference>
<evidence type="ECO:0000313" key="3">
    <source>
        <dbReference type="Proteomes" id="UP000591948"/>
    </source>
</evidence>
<evidence type="ECO:0000313" key="2">
    <source>
        <dbReference type="EMBL" id="GFP28015.1"/>
    </source>
</evidence>
<reference evidence="2 3" key="1">
    <citation type="journal article" date="2020" name="Front. Microbiol.">
        <title>Single-cell genomics of novel Actinobacteria with the Wood-Ljungdahl pathway discovered in a serpentinizing system.</title>
        <authorList>
            <person name="Merino N."/>
            <person name="Kawai M."/>
            <person name="Boyd E.S."/>
            <person name="Colman D.R."/>
            <person name="McGlynn S.E."/>
            <person name="Nealson K.H."/>
            <person name="Kurokawa K."/>
            <person name="Hongoh Y."/>
        </authorList>
    </citation>
    <scope>NUCLEOTIDE SEQUENCE [LARGE SCALE GENOMIC DNA]</scope>
    <source>
        <strain evidence="2 3">S33</strain>
    </source>
</reference>
<dbReference type="EMBL" id="BLRY01000098">
    <property type="protein sequence ID" value="GFP28015.1"/>
    <property type="molecule type" value="Genomic_DNA"/>
</dbReference>